<dbReference type="AlphaFoldDB" id="A0A9N8DWG6"/>
<evidence type="ECO:0000313" key="4">
    <source>
        <dbReference type="Proteomes" id="UP001153069"/>
    </source>
</evidence>
<keyword evidence="4" id="KW-1185">Reference proteome</keyword>
<organism evidence="3 4">
    <name type="scientific">Seminavis robusta</name>
    <dbReference type="NCBI Taxonomy" id="568900"/>
    <lineage>
        <taxon>Eukaryota</taxon>
        <taxon>Sar</taxon>
        <taxon>Stramenopiles</taxon>
        <taxon>Ochrophyta</taxon>
        <taxon>Bacillariophyta</taxon>
        <taxon>Bacillariophyceae</taxon>
        <taxon>Bacillariophycidae</taxon>
        <taxon>Naviculales</taxon>
        <taxon>Naviculaceae</taxon>
        <taxon>Seminavis</taxon>
    </lineage>
</organism>
<feature type="compositionally biased region" description="Basic residues" evidence="1">
    <location>
        <begin position="621"/>
        <end position="631"/>
    </location>
</feature>
<feature type="chain" id="PRO_5040492050" evidence="2">
    <location>
        <begin position="26"/>
        <end position="631"/>
    </location>
</feature>
<evidence type="ECO:0000256" key="2">
    <source>
        <dbReference type="SAM" id="SignalP"/>
    </source>
</evidence>
<dbReference type="Proteomes" id="UP001153069">
    <property type="component" value="Unassembled WGS sequence"/>
</dbReference>
<dbReference type="OrthoDB" id="10636135at2759"/>
<proteinExistence type="predicted"/>
<reference evidence="3" key="1">
    <citation type="submission" date="2020-06" db="EMBL/GenBank/DDBJ databases">
        <authorList>
            <consortium name="Plant Systems Biology data submission"/>
        </authorList>
    </citation>
    <scope>NUCLEOTIDE SEQUENCE</scope>
    <source>
        <strain evidence="3">D6</strain>
    </source>
</reference>
<protein>
    <submittedName>
        <fullName evidence="3">Uncharacterized protein</fullName>
    </submittedName>
</protein>
<evidence type="ECO:0000256" key="1">
    <source>
        <dbReference type="SAM" id="MobiDB-lite"/>
    </source>
</evidence>
<feature type="signal peptide" evidence="2">
    <location>
        <begin position="1"/>
        <end position="25"/>
    </location>
</feature>
<evidence type="ECO:0000313" key="3">
    <source>
        <dbReference type="EMBL" id="CAB9509917.1"/>
    </source>
</evidence>
<accession>A0A9N8DWG6</accession>
<gene>
    <name evidence="3" type="ORF">SEMRO_410_G137450.1</name>
</gene>
<comment type="caution">
    <text evidence="3">The sequence shown here is derived from an EMBL/GenBank/DDBJ whole genome shotgun (WGS) entry which is preliminary data.</text>
</comment>
<sequence>MTAILRLCLILQVTIILLHHQHCLATVVEVYESSLGGSSGIEGTTLAAPFSDSSTGVARFQHVFKPQLETYIFSNGRHESSGLNSFVTVDMTVASNDDPLAPFRGATEKLLDPGASGAAYTWVSTYTQVSSSTVVRHYALFSGGNTRDNQVFPSQLYSFDENQDGTLQPAVLQWSANPNLPARFALLVDLGAIPQDPKSPNGPMVSVEGSVDIVIAGFAGIDIYSQAQSTAEGGGGWTATRYVPIIGSTSRTYVGVDILEAPSLGKFLVIVARSPWSMAGEDLDAPCFIYDYRNNALLHPFAAMGQTVSVAVMDDNTQMMVGAGGQNNIQGQPNLMYKFLPGFSPIPCELAETQLVPGAPATFQPMEFDDILPTPSDEYATVALSGLTKTRQVIPFRIPGQPKDYILEVNIAQPSYIYCRNSNGETFRIIPLPGSEGLIDVFARAADILVHEIAVYVVLAMNSGENLVYSVNRNLLLAPPAPTTTVAPTTVVPSTHAPTTNAPSTATPTTGLPTTPSPTTIAPTTPTPTTVAPTTPQPTVTAEAPTTKTPTAITDSPSPAPTQLIMPTTPQPTLPPSVLSPAQALPQQKDAPLEPKCGSVASSAGYGGVGGQSKGCDRIRNLRRKKRIRGR</sequence>
<name>A0A9N8DWG6_9STRA</name>
<dbReference type="EMBL" id="CAICTM010000409">
    <property type="protein sequence ID" value="CAB9509917.1"/>
    <property type="molecule type" value="Genomic_DNA"/>
</dbReference>
<feature type="compositionally biased region" description="Low complexity" evidence="1">
    <location>
        <begin position="487"/>
        <end position="554"/>
    </location>
</feature>
<keyword evidence="2" id="KW-0732">Signal</keyword>
<feature type="region of interest" description="Disordered" evidence="1">
    <location>
        <begin position="487"/>
        <end position="631"/>
    </location>
</feature>